<dbReference type="STRING" id="72664.V4LMK7"/>
<keyword evidence="4 6" id="KW-0804">Transcription</keyword>
<evidence type="ECO:0000256" key="5">
    <source>
        <dbReference type="ARBA" id="ARBA00023242"/>
    </source>
</evidence>
<accession>V4LMK7</accession>
<proteinExistence type="predicted"/>
<organism evidence="9 10">
    <name type="scientific">Eutrema salsugineum</name>
    <name type="common">Saltwater cress</name>
    <name type="synonym">Sisymbrium salsugineum</name>
    <dbReference type="NCBI Taxonomy" id="72664"/>
    <lineage>
        <taxon>Eukaryota</taxon>
        <taxon>Viridiplantae</taxon>
        <taxon>Streptophyta</taxon>
        <taxon>Embryophyta</taxon>
        <taxon>Tracheophyta</taxon>
        <taxon>Spermatophyta</taxon>
        <taxon>Magnoliopsida</taxon>
        <taxon>eudicotyledons</taxon>
        <taxon>Gunneridae</taxon>
        <taxon>Pentapetalae</taxon>
        <taxon>rosids</taxon>
        <taxon>malvids</taxon>
        <taxon>Brassicales</taxon>
        <taxon>Brassicaceae</taxon>
        <taxon>Eutremeae</taxon>
        <taxon>Eutrema</taxon>
    </lineage>
</organism>
<dbReference type="EMBL" id="KI517385">
    <property type="protein sequence ID" value="ESQ51800.1"/>
    <property type="molecule type" value="Genomic_DNA"/>
</dbReference>
<dbReference type="Gramene" id="ESQ51800">
    <property type="protein sequence ID" value="ESQ51800"/>
    <property type="gene ID" value="EUTSA_v10017153mg"/>
</dbReference>
<gene>
    <name evidence="9" type="ORF">EUTSA_v10017153mg</name>
</gene>
<evidence type="ECO:0000256" key="3">
    <source>
        <dbReference type="ARBA" id="ARBA00023015"/>
    </source>
</evidence>
<dbReference type="KEGG" id="eus:EUTSA_v10017153mg"/>
<keyword evidence="10" id="KW-1185">Reference proteome</keyword>
<comment type="subcellular location">
    <subcellularLocation>
        <location evidence="1 6">Nucleus</location>
    </subcellularLocation>
</comment>
<dbReference type="NCBIfam" id="TIGR01568">
    <property type="entry name" value="A_thal_3678"/>
    <property type="match status" value="1"/>
</dbReference>
<dbReference type="eggNOG" id="ENOG502S0CD">
    <property type="taxonomic scope" value="Eukaryota"/>
</dbReference>
<dbReference type="GO" id="GO:0005634">
    <property type="term" value="C:nucleus"/>
    <property type="evidence" value="ECO:0007669"/>
    <property type="project" value="UniProtKB-SubCell"/>
</dbReference>
<dbReference type="InterPro" id="IPR038933">
    <property type="entry name" value="Ovate"/>
</dbReference>
<dbReference type="Proteomes" id="UP000030689">
    <property type="component" value="Unassembled WGS sequence"/>
</dbReference>
<dbReference type="Pfam" id="PF04844">
    <property type="entry name" value="Ovate"/>
    <property type="match status" value="1"/>
</dbReference>
<feature type="region of interest" description="Disordered" evidence="7">
    <location>
        <begin position="112"/>
        <end position="158"/>
    </location>
</feature>
<dbReference type="AlphaFoldDB" id="V4LMK7"/>
<reference evidence="9 10" key="1">
    <citation type="journal article" date="2013" name="Front. Plant Sci.">
        <title>The Reference Genome of the Halophytic Plant Eutrema salsugineum.</title>
        <authorList>
            <person name="Yang R."/>
            <person name="Jarvis D.E."/>
            <person name="Chen H."/>
            <person name="Beilstein M.A."/>
            <person name="Grimwood J."/>
            <person name="Jenkins J."/>
            <person name="Shu S."/>
            <person name="Prochnik S."/>
            <person name="Xin M."/>
            <person name="Ma C."/>
            <person name="Schmutz J."/>
            <person name="Wing R.A."/>
            <person name="Mitchell-Olds T."/>
            <person name="Schumaker K.S."/>
            <person name="Wang X."/>
        </authorList>
    </citation>
    <scope>NUCLEOTIDE SEQUENCE [LARGE SCALE GENOMIC DNA]</scope>
</reference>
<evidence type="ECO:0000256" key="2">
    <source>
        <dbReference type="ARBA" id="ARBA00022491"/>
    </source>
</evidence>
<dbReference type="InterPro" id="IPR006458">
    <property type="entry name" value="Ovate_C"/>
</dbReference>
<dbReference type="GO" id="GO:0045892">
    <property type="term" value="P:negative regulation of DNA-templated transcription"/>
    <property type="evidence" value="ECO:0007669"/>
    <property type="project" value="UniProtKB-UniRule"/>
</dbReference>
<feature type="compositionally biased region" description="Polar residues" evidence="7">
    <location>
        <begin position="146"/>
        <end position="158"/>
    </location>
</feature>
<dbReference type="PANTHER" id="PTHR33057">
    <property type="entry name" value="TRANSCRIPTION REPRESSOR OFP7-RELATED"/>
    <property type="match status" value="1"/>
</dbReference>
<feature type="domain" description="OVATE" evidence="8">
    <location>
        <begin position="165"/>
        <end position="238"/>
    </location>
</feature>
<evidence type="ECO:0000313" key="9">
    <source>
        <dbReference type="EMBL" id="ESQ51800.1"/>
    </source>
</evidence>
<dbReference type="OMA" id="DSIEHPP"/>
<keyword evidence="5 6" id="KW-0539">Nucleus</keyword>
<dbReference type="OrthoDB" id="690912at2759"/>
<dbReference type="PANTHER" id="PTHR33057:SF120">
    <property type="entry name" value="TRANSCRIPTION REPRESSOR OFP16"/>
    <property type="match status" value="1"/>
</dbReference>
<evidence type="ECO:0000256" key="1">
    <source>
        <dbReference type="ARBA" id="ARBA00004123"/>
    </source>
</evidence>
<evidence type="ECO:0000256" key="7">
    <source>
        <dbReference type="SAM" id="MobiDB-lite"/>
    </source>
</evidence>
<evidence type="ECO:0000259" key="8">
    <source>
        <dbReference type="PROSITE" id="PS51754"/>
    </source>
</evidence>
<feature type="region of interest" description="Disordered" evidence="7">
    <location>
        <begin position="56"/>
        <end position="93"/>
    </location>
</feature>
<sequence>MPKILWKSLHLCFPSNLTKCYSSPCLPPSAAAADEEDPSRPSIVLINNFNLLYHDDDDDNNRNHRVADLPSSSTTTTATTSSSTATSSTESENHDILSAAFASRRFFFSSPGRSNAITDSPETRSRELSDNYENATTSRKKKKNYDATSVNNNNTTRLLSGGTAVKQHVYSPDPLTDFRRSMQEMIDAAIVDGELSHPDDDDDDGYDFLNELLLSYLSLNPTDTHKFVIRAFSDILVSLLSEERRIC</sequence>
<dbReference type="PROSITE" id="PS51754">
    <property type="entry name" value="OVATE"/>
    <property type="match status" value="1"/>
</dbReference>
<keyword evidence="2 6" id="KW-0678">Repressor</keyword>
<evidence type="ECO:0000256" key="4">
    <source>
        <dbReference type="ARBA" id="ARBA00023163"/>
    </source>
</evidence>
<protein>
    <recommendedName>
        <fullName evidence="6">Transcription repressor</fullName>
    </recommendedName>
    <alternativeName>
        <fullName evidence="6">Ovate family protein</fullName>
    </alternativeName>
</protein>
<keyword evidence="3 6" id="KW-0805">Transcription regulation</keyword>
<feature type="compositionally biased region" description="Low complexity" evidence="7">
    <location>
        <begin position="71"/>
        <end position="90"/>
    </location>
</feature>
<evidence type="ECO:0000256" key="6">
    <source>
        <dbReference type="RuleBase" id="RU367028"/>
    </source>
</evidence>
<evidence type="ECO:0000313" key="10">
    <source>
        <dbReference type="Proteomes" id="UP000030689"/>
    </source>
</evidence>
<comment type="function">
    <text evidence="6">Transcriptional repressor that regulates multiple aspects of plant growth and development.</text>
</comment>
<name>V4LMK7_EUTSA</name>